<reference evidence="3 4" key="1">
    <citation type="submission" date="2021-07" db="EMBL/GenBank/DDBJ databases">
        <title>Paenibacillus radiodurans sp. nov., isolated from the southeastern edge of Tengger Desert.</title>
        <authorList>
            <person name="Zhang G."/>
        </authorList>
    </citation>
    <scope>NUCLEOTIDE SEQUENCE [LARGE SCALE GENOMIC DNA]</scope>
    <source>
        <strain evidence="3 4">DT7-4</strain>
    </source>
</reference>
<dbReference type="Proteomes" id="UP000812277">
    <property type="component" value="Unassembled WGS sequence"/>
</dbReference>
<dbReference type="InterPro" id="IPR006059">
    <property type="entry name" value="SBP"/>
</dbReference>
<evidence type="ECO:0000313" key="4">
    <source>
        <dbReference type="Proteomes" id="UP000812277"/>
    </source>
</evidence>
<dbReference type="PROSITE" id="PS51257">
    <property type="entry name" value="PROKAR_LIPOPROTEIN"/>
    <property type="match status" value="1"/>
</dbReference>
<evidence type="ECO:0000256" key="2">
    <source>
        <dbReference type="SAM" id="SignalP"/>
    </source>
</evidence>
<dbReference type="SUPFAM" id="SSF53850">
    <property type="entry name" value="Periplasmic binding protein-like II"/>
    <property type="match status" value="1"/>
</dbReference>
<dbReference type="Gene3D" id="3.40.190.10">
    <property type="entry name" value="Periplasmic binding protein-like II"/>
    <property type="match status" value="2"/>
</dbReference>
<sequence length="366" mass="39987">MDRSRKRFAWVSVMMVALLLIAAACGKNEGNSTAGGGNNAPAPAEDDQPYKGEKLVVGVWGGSYADTIKKYAVEPLEKKGATVELVLGGTGDRLAKLYAEKGNPTMDVAFLNLYESKQAIDDGVAQPVDSSLPNFAQLYPAAQENGYGMTFMGLGIVYNKELVKGEIKEWADLWTPELAGKIAFPTYPGFEGDALIAMAGKAFGKTEKDDGANFDKLKELKPVPMTYSNLDELFLEMKNGSVLAAPIFNSYAYEYIGKGFPVEFVYPNSPGPVMAKDTIVIAEGTKHEALAKEFVNLAIGVEMQQHFATDLFFGPTNKEVKVEGDLTNKIVYGPEAVGKLEVLDWDYIISKRSEWTQKWNTEILAK</sequence>
<keyword evidence="1 2" id="KW-0732">Signal</keyword>
<proteinExistence type="predicted"/>
<dbReference type="PANTHER" id="PTHR30006:SF2">
    <property type="entry name" value="ABC TRANSPORTER SUBSTRATE-BINDING PROTEIN"/>
    <property type="match status" value="1"/>
</dbReference>
<protein>
    <submittedName>
        <fullName evidence="3">Extracellular solute-binding protein</fullName>
    </submittedName>
</protein>
<evidence type="ECO:0000313" key="3">
    <source>
        <dbReference type="EMBL" id="MBW7475830.1"/>
    </source>
</evidence>
<accession>A0ABS7D7I4</accession>
<feature type="chain" id="PRO_5046472413" evidence="2">
    <location>
        <begin position="27"/>
        <end position="366"/>
    </location>
</feature>
<feature type="signal peptide" evidence="2">
    <location>
        <begin position="1"/>
        <end position="26"/>
    </location>
</feature>
<dbReference type="PANTHER" id="PTHR30006">
    <property type="entry name" value="THIAMINE-BINDING PERIPLASMIC PROTEIN-RELATED"/>
    <property type="match status" value="1"/>
</dbReference>
<evidence type="ECO:0000256" key="1">
    <source>
        <dbReference type="ARBA" id="ARBA00022729"/>
    </source>
</evidence>
<comment type="caution">
    <text evidence="3">The sequence shown here is derived from an EMBL/GenBank/DDBJ whole genome shotgun (WGS) entry which is preliminary data.</text>
</comment>
<gene>
    <name evidence="3" type="ORF">K0T92_13830</name>
</gene>
<dbReference type="EMBL" id="JAHZIJ010000009">
    <property type="protein sequence ID" value="MBW7475830.1"/>
    <property type="molecule type" value="Genomic_DNA"/>
</dbReference>
<organism evidence="3 4">
    <name type="scientific">Paenibacillus oenotherae</name>
    <dbReference type="NCBI Taxonomy" id="1435645"/>
    <lineage>
        <taxon>Bacteria</taxon>
        <taxon>Bacillati</taxon>
        <taxon>Bacillota</taxon>
        <taxon>Bacilli</taxon>
        <taxon>Bacillales</taxon>
        <taxon>Paenibacillaceae</taxon>
        <taxon>Paenibacillus</taxon>
    </lineage>
</organism>
<keyword evidence="4" id="KW-1185">Reference proteome</keyword>
<dbReference type="RefSeq" id="WP_219873078.1">
    <property type="nucleotide sequence ID" value="NZ_JAHZIJ010000009.1"/>
</dbReference>
<dbReference type="Pfam" id="PF13416">
    <property type="entry name" value="SBP_bac_8"/>
    <property type="match status" value="1"/>
</dbReference>
<name>A0ABS7D7I4_9BACL</name>